<feature type="compositionally biased region" description="Low complexity" evidence="16">
    <location>
        <begin position="20"/>
        <end position="31"/>
    </location>
</feature>
<feature type="domain" description="EF-hand" evidence="18">
    <location>
        <begin position="394"/>
        <end position="429"/>
    </location>
</feature>
<evidence type="ECO:0000256" key="16">
    <source>
        <dbReference type="SAM" id="MobiDB-lite"/>
    </source>
</evidence>
<feature type="region of interest" description="Disordered" evidence="16">
    <location>
        <begin position="1"/>
        <end position="31"/>
    </location>
</feature>
<dbReference type="InterPro" id="IPR008271">
    <property type="entry name" value="Ser/Thr_kinase_AS"/>
</dbReference>
<evidence type="ECO:0000256" key="5">
    <source>
        <dbReference type="ARBA" id="ARBA00022679"/>
    </source>
</evidence>
<dbReference type="EMBL" id="CAJNDS010000075">
    <property type="protein sequence ID" value="CAE6945216.1"/>
    <property type="molecule type" value="Genomic_DNA"/>
</dbReference>
<dbReference type="PROSITE" id="PS00108">
    <property type="entry name" value="PROTEIN_KINASE_ST"/>
    <property type="match status" value="1"/>
</dbReference>
<dbReference type="FunFam" id="1.10.510.10:FF:000571">
    <property type="entry name" value="Maternal embryonic leucine zipper kinase"/>
    <property type="match status" value="1"/>
</dbReference>
<reference evidence="19" key="1">
    <citation type="submission" date="2021-02" db="EMBL/GenBank/DDBJ databases">
        <authorList>
            <person name="Dougan E. K."/>
            <person name="Rhodes N."/>
            <person name="Thang M."/>
            <person name="Chan C."/>
        </authorList>
    </citation>
    <scope>NUCLEOTIDE SEQUENCE</scope>
</reference>
<evidence type="ECO:0000313" key="20">
    <source>
        <dbReference type="Proteomes" id="UP000604046"/>
    </source>
</evidence>
<proteinExistence type="inferred from homology"/>
<evidence type="ECO:0000256" key="11">
    <source>
        <dbReference type="ARBA" id="ARBA00022840"/>
    </source>
</evidence>
<evidence type="ECO:0000259" key="17">
    <source>
        <dbReference type="PROSITE" id="PS50011"/>
    </source>
</evidence>
<comment type="catalytic activity">
    <reaction evidence="13">
        <text>L-threonyl-[protein] + ATP = O-phospho-L-threonyl-[protein] + ADP + H(+)</text>
        <dbReference type="Rhea" id="RHEA:46608"/>
        <dbReference type="Rhea" id="RHEA-COMP:11060"/>
        <dbReference type="Rhea" id="RHEA-COMP:11605"/>
        <dbReference type="ChEBI" id="CHEBI:15378"/>
        <dbReference type="ChEBI" id="CHEBI:30013"/>
        <dbReference type="ChEBI" id="CHEBI:30616"/>
        <dbReference type="ChEBI" id="CHEBI:61977"/>
        <dbReference type="ChEBI" id="CHEBI:456216"/>
        <dbReference type="EC" id="2.7.11.1"/>
    </reaction>
</comment>
<dbReference type="FunFam" id="3.30.200.20:FF:000315">
    <property type="entry name" value="Calcium-dependent protein kinase 3"/>
    <property type="match status" value="1"/>
</dbReference>
<dbReference type="InterPro" id="IPR000719">
    <property type="entry name" value="Prot_kinase_dom"/>
</dbReference>
<dbReference type="InterPro" id="IPR050205">
    <property type="entry name" value="CDPK_Ser/Thr_kinases"/>
</dbReference>
<dbReference type="InterPro" id="IPR017441">
    <property type="entry name" value="Protein_kinase_ATP_BS"/>
</dbReference>
<comment type="cofactor">
    <cofactor evidence="1">
        <name>Mg(2+)</name>
        <dbReference type="ChEBI" id="CHEBI:18420"/>
    </cofactor>
</comment>
<dbReference type="GO" id="GO:0005509">
    <property type="term" value="F:calcium ion binding"/>
    <property type="evidence" value="ECO:0007669"/>
    <property type="project" value="InterPro"/>
</dbReference>
<evidence type="ECO:0000256" key="14">
    <source>
        <dbReference type="ARBA" id="ARBA00048679"/>
    </source>
</evidence>
<dbReference type="GO" id="GO:0004674">
    <property type="term" value="F:protein serine/threonine kinase activity"/>
    <property type="evidence" value="ECO:0007669"/>
    <property type="project" value="UniProtKB-KW"/>
</dbReference>
<protein>
    <recommendedName>
        <fullName evidence="3">non-specific serine/threonine protein kinase</fullName>
        <ecNumber evidence="3">2.7.11.1</ecNumber>
    </recommendedName>
</protein>
<keyword evidence="4" id="KW-0723">Serine/threonine-protein kinase</keyword>
<evidence type="ECO:0000256" key="15">
    <source>
        <dbReference type="PROSITE-ProRule" id="PRU10141"/>
    </source>
</evidence>
<dbReference type="SMART" id="SM00054">
    <property type="entry name" value="EFh"/>
    <property type="match status" value="4"/>
</dbReference>
<dbReference type="InterPro" id="IPR018247">
    <property type="entry name" value="EF_Hand_1_Ca_BS"/>
</dbReference>
<comment type="similarity">
    <text evidence="12">Belongs to the protein kinase superfamily. Ser/Thr protein kinase family. CDPK subfamily.</text>
</comment>
<name>A0A812H9D0_9DINO</name>
<keyword evidence="20" id="KW-1185">Reference proteome</keyword>
<feature type="domain" description="EF-hand" evidence="18">
    <location>
        <begin position="432"/>
        <end position="467"/>
    </location>
</feature>
<evidence type="ECO:0000256" key="10">
    <source>
        <dbReference type="ARBA" id="ARBA00022837"/>
    </source>
</evidence>
<dbReference type="OrthoDB" id="442440at2759"/>
<evidence type="ECO:0000256" key="12">
    <source>
        <dbReference type="ARBA" id="ARBA00024334"/>
    </source>
</evidence>
<evidence type="ECO:0000256" key="2">
    <source>
        <dbReference type="ARBA" id="ARBA00011245"/>
    </source>
</evidence>
<dbReference type="PROSITE" id="PS00018">
    <property type="entry name" value="EF_HAND_1"/>
    <property type="match status" value="4"/>
</dbReference>
<dbReference type="CDD" id="cd05117">
    <property type="entry name" value="STKc_CAMK"/>
    <property type="match status" value="1"/>
</dbReference>
<evidence type="ECO:0000256" key="6">
    <source>
        <dbReference type="ARBA" id="ARBA00022723"/>
    </source>
</evidence>
<dbReference type="Proteomes" id="UP000604046">
    <property type="component" value="Unassembled WGS sequence"/>
</dbReference>
<dbReference type="InterPro" id="IPR011992">
    <property type="entry name" value="EF-hand-dom_pair"/>
</dbReference>
<keyword evidence="9" id="KW-0418">Kinase</keyword>
<evidence type="ECO:0000313" key="19">
    <source>
        <dbReference type="EMBL" id="CAE6945216.1"/>
    </source>
</evidence>
<feature type="binding site" evidence="15">
    <location>
        <position position="118"/>
    </location>
    <ligand>
        <name>ATP</name>
        <dbReference type="ChEBI" id="CHEBI:30616"/>
    </ligand>
</feature>
<evidence type="ECO:0000256" key="4">
    <source>
        <dbReference type="ARBA" id="ARBA00022527"/>
    </source>
</evidence>
<dbReference type="EC" id="2.7.11.1" evidence="3"/>
<dbReference type="PROSITE" id="PS50011">
    <property type="entry name" value="PROTEIN_KINASE_DOM"/>
    <property type="match status" value="1"/>
</dbReference>
<organism evidence="19 20">
    <name type="scientific">Symbiodinium natans</name>
    <dbReference type="NCBI Taxonomy" id="878477"/>
    <lineage>
        <taxon>Eukaryota</taxon>
        <taxon>Sar</taxon>
        <taxon>Alveolata</taxon>
        <taxon>Dinophyceae</taxon>
        <taxon>Suessiales</taxon>
        <taxon>Symbiodiniaceae</taxon>
        <taxon>Symbiodinium</taxon>
    </lineage>
</organism>
<comment type="catalytic activity">
    <reaction evidence="14">
        <text>L-seryl-[protein] + ATP = O-phospho-L-seryl-[protein] + ADP + H(+)</text>
        <dbReference type="Rhea" id="RHEA:17989"/>
        <dbReference type="Rhea" id="RHEA-COMP:9863"/>
        <dbReference type="Rhea" id="RHEA-COMP:11604"/>
        <dbReference type="ChEBI" id="CHEBI:15378"/>
        <dbReference type="ChEBI" id="CHEBI:29999"/>
        <dbReference type="ChEBI" id="CHEBI:30616"/>
        <dbReference type="ChEBI" id="CHEBI:83421"/>
        <dbReference type="ChEBI" id="CHEBI:456216"/>
        <dbReference type="EC" id="2.7.11.1"/>
    </reaction>
</comment>
<keyword evidence="10" id="KW-0106">Calcium</keyword>
<evidence type="ECO:0000256" key="13">
    <source>
        <dbReference type="ARBA" id="ARBA00047899"/>
    </source>
</evidence>
<dbReference type="AlphaFoldDB" id="A0A812H9D0"/>
<evidence type="ECO:0000256" key="7">
    <source>
        <dbReference type="ARBA" id="ARBA00022737"/>
    </source>
</evidence>
<dbReference type="SUPFAM" id="SSF56112">
    <property type="entry name" value="Protein kinase-like (PK-like)"/>
    <property type="match status" value="1"/>
</dbReference>
<dbReference type="SMART" id="SM00220">
    <property type="entry name" value="S_TKc"/>
    <property type="match status" value="1"/>
</dbReference>
<dbReference type="InterPro" id="IPR011009">
    <property type="entry name" value="Kinase-like_dom_sf"/>
</dbReference>
<feature type="domain" description="EF-hand" evidence="18">
    <location>
        <begin position="506"/>
        <end position="537"/>
    </location>
</feature>
<keyword evidence="8 15" id="KW-0547">Nucleotide-binding</keyword>
<dbReference type="Gene3D" id="3.30.200.20">
    <property type="entry name" value="Phosphorylase Kinase, domain 1"/>
    <property type="match status" value="1"/>
</dbReference>
<keyword evidence="5" id="KW-0808">Transferase</keyword>
<comment type="subunit">
    <text evidence="2">Monomer.</text>
</comment>
<keyword evidence="6" id="KW-0479">Metal-binding</keyword>
<dbReference type="Gene3D" id="1.10.510.10">
    <property type="entry name" value="Transferase(Phosphotransferase) domain 1"/>
    <property type="match status" value="1"/>
</dbReference>
<dbReference type="PROSITE" id="PS00107">
    <property type="entry name" value="PROTEIN_KINASE_ATP"/>
    <property type="match status" value="1"/>
</dbReference>
<evidence type="ECO:0000256" key="8">
    <source>
        <dbReference type="ARBA" id="ARBA00022741"/>
    </source>
</evidence>
<evidence type="ECO:0000256" key="3">
    <source>
        <dbReference type="ARBA" id="ARBA00012513"/>
    </source>
</evidence>
<dbReference type="FunFam" id="1.10.238.10:FF:000001">
    <property type="entry name" value="Calmodulin 1"/>
    <property type="match status" value="1"/>
</dbReference>
<accession>A0A812H9D0</accession>
<dbReference type="PROSITE" id="PS50222">
    <property type="entry name" value="EF_HAND_2"/>
    <property type="match status" value="4"/>
</dbReference>
<gene>
    <name evidence="19" type="primary">CPK3</name>
    <name evidence="19" type="ORF">SNAT2548_LOCUS1363</name>
</gene>
<sequence>MGACGHKPCGDDESEEETASDSQGSDSETSSLAVESGESASCCARYCNPFGCGDGHHRGHRGRGPTQKVFFVENSGKDVRDYFEFDEHDLLGEGGFAKVCRCQEKKTGIERALKIIVKQRVPQKERENGRLEREMKTMFSMDHPNIIKVFQYFEDSKQIYLIMECCKGGELFDAILEQGRMSEADAATIMQQIFKAMVYMHENGVCHRDLKPENFLFLKKAPIRDNVLKIIDFGIAAHFEASRHSVASFSSKVGTPYYVAPEVLPGFARYSEKVDCWSAGVVMYILLSGIFPFKGEGTKATLNKVKLAKITFPPEAFQGVSKPAKELIKKLLQKSPEQRLSAKEALKDPWVTSSASLPTSALSGAVMDNLRKYSAEHRFKKAALHVLARHQDEGALSALRETFTQLDQDGDGIITFNELKQGLKTAGFGDQFSNKDLQDLAKAVDADGSGEIDYTEFIAAAMERQAVVQESTLWAAFRVFDKNDDGRISMKELQEVLGTKEANKAVSKDNVKKILSEVDKNGDGFIDFNEFIEMMRT</sequence>
<dbReference type="SUPFAM" id="SSF47473">
    <property type="entry name" value="EF-hand"/>
    <property type="match status" value="1"/>
</dbReference>
<dbReference type="Gene3D" id="1.10.238.10">
    <property type="entry name" value="EF-hand"/>
    <property type="match status" value="2"/>
</dbReference>
<feature type="domain" description="Protein kinase" evidence="17">
    <location>
        <begin position="85"/>
        <end position="351"/>
    </location>
</feature>
<evidence type="ECO:0000256" key="1">
    <source>
        <dbReference type="ARBA" id="ARBA00001946"/>
    </source>
</evidence>
<comment type="caution">
    <text evidence="19">The sequence shown here is derived from an EMBL/GenBank/DDBJ whole genome shotgun (WGS) entry which is preliminary data.</text>
</comment>
<dbReference type="PANTHER" id="PTHR24349">
    <property type="entry name" value="SERINE/THREONINE-PROTEIN KINASE"/>
    <property type="match status" value="1"/>
</dbReference>
<evidence type="ECO:0000256" key="9">
    <source>
        <dbReference type="ARBA" id="ARBA00022777"/>
    </source>
</evidence>
<dbReference type="Pfam" id="PF00069">
    <property type="entry name" value="Pkinase"/>
    <property type="match status" value="1"/>
</dbReference>
<evidence type="ECO:0000259" key="18">
    <source>
        <dbReference type="PROSITE" id="PS50222"/>
    </source>
</evidence>
<feature type="domain" description="EF-hand" evidence="18">
    <location>
        <begin position="468"/>
        <end position="503"/>
    </location>
</feature>
<dbReference type="CDD" id="cd00051">
    <property type="entry name" value="EFh"/>
    <property type="match status" value="1"/>
</dbReference>
<keyword evidence="7" id="KW-0677">Repeat</keyword>
<dbReference type="InterPro" id="IPR002048">
    <property type="entry name" value="EF_hand_dom"/>
</dbReference>
<dbReference type="GO" id="GO:0005524">
    <property type="term" value="F:ATP binding"/>
    <property type="evidence" value="ECO:0007669"/>
    <property type="project" value="UniProtKB-UniRule"/>
</dbReference>
<dbReference type="Pfam" id="PF13499">
    <property type="entry name" value="EF-hand_7"/>
    <property type="match status" value="2"/>
</dbReference>
<keyword evidence="11 15" id="KW-0067">ATP-binding</keyword>